<comment type="subcellular location">
    <subcellularLocation>
        <location evidence="1">Membrane</location>
        <topology evidence="1">Single-pass membrane protein</topology>
    </subcellularLocation>
</comment>
<feature type="compositionally biased region" description="Low complexity" evidence="5">
    <location>
        <begin position="67"/>
        <end position="107"/>
    </location>
</feature>
<feature type="region of interest" description="Disordered" evidence="5">
    <location>
        <begin position="1"/>
        <end position="108"/>
    </location>
</feature>
<feature type="non-terminal residue" evidence="7">
    <location>
        <position position="512"/>
    </location>
</feature>
<proteinExistence type="predicted"/>
<feature type="region of interest" description="Disordered" evidence="5">
    <location>
        <begin position="458"/>
        <end position="512"/>
    </location>
</feature>
<keyword evidence="8" id="KW-1185">Reference proteome</keyword>
<evidence type="ECO:0000256" key="6">
    <source>
        <dbReference type="SAM" id="Phobius"/>
    </source>
</evidence>
<keyword evidence="4 6" id="KW-0472">Membrane</keyword>
<feature type="compositionally biased region" description="Low complexity" evidence="5">
    <location>
        <begin position="366"/>
        <end position="381"/>
    </location>
</feature>
<evidence type="ECO:0000256" key="1">
    <source>
        <dbReference type="ARBA" id="ARBA00004167"/>
    </source>
</evidence>
<evidence type="ECO:0000256" key="4">
    <source>
        <dbReference type="ARBA" id="ARBA00023136"/>
    </source>
</evidence>
<comment type="caution">
    <text evidence="7">The sequence shown here is derived from an EMBL/GenBank/DDBJ whole genome shotgun (WGS) entry which is preliminary data.</text>
</comment>
<feature type="compositionally biased region" description="Polar residues" evidence="5">
    <location>
        <begin position="343"/>
        <end position="354"/>
    </location>
</feature>
<feature type="region of interest" description="Disordered" evidence="5">
    <location>
        <begin position="288"/>
        <end position="434"/>
    </location>
</feature>
<dbReference type="EMBL" id="JAAAIM010000505">
    <property type="protein sequence ID" value="KAG0287268.1"/>
    <property type="molecule type" value="Genomic_DNA"/>
</dbReference>
<feature type="transmembrane region" description="Helical" evidence="6">
    <location>
        <begin position="114"/>
        <end position="135"/>
    </location>
</feature>
<evidence type="ECO:0000313" key="8">
    <source>
        <dbReference type="Proteomes" id="UP001194696"/>
    </source>
</evidence>
<organism evidence="7 8">
    <name type="scientific">Linnemannia gamsii</name>
    <dbReference type="NCBI Taxonomy" id="64522"/>
    <lineage>
        <taxon>Eukaryota</taxon>
        <taxon>Fungi</taxon>
        <taxon>Fungi incertae sedis</taxon>
        <taxon>Mucoromycota</taxon>
        <taxon>Mortierellomycotina</taxon>
        <taxon>Mortierellomycetes</taxon>
        <taxon>Mortierellales</taxon>
        <taxon>Mortierellaceae</taxon>
        <taxon>Linnemannia</taxon>
    </lineage>
</organism>
<dbReference type="PANTHER" id="PTHR15549">
    <property type="entry name" value="PAIRED IMMUNOGLOBULIN-LIKE TYPE 2 RECEPTOR"/>
    <property type="match status" value="1"/>
</dbReference>
<dbReference type="InterPro" id="IPR051694">
    <property type="entry name" value="Immunoregulatory_rcpt-like"/>
</dbReference>
<dbReference type="PANTHER" id="PTHR15549:SF26">
    <property type="entry name" value="AXIAL BUDDING PATTERN PROTEIN 2-RELATED"/>
    <property type="match status" value="1"/>
</dbReference>
<evidence type="ECO:0000256" key="2">
    <source>
        <dbReference type="ARBA" id="ARBA00022692"/>
    </source>
</evidence>
<feature type="compositionally biased region" description="Low complexity" evidence="5">
    <location>
        <begin position="315"/>
        <end position="342"/>
    </location>
</feature>
<protein>
    <submittedName>
        <fullName evidence="7">Uncharacterized protein</fullName>
    </submittedName>
</protein>
<accession>A0ABQ7JXJ3</accession>
<evidence type="ECO:0000256" key="5">
    <source>
        <dbReference type="SAM" id="MobiDB-lite"/>
    </source>
</evidence>
<dbReference type="Proteomes" id="UP001194696">
    <property type="component" value="Unassembled WGS sequence"/>
</dbReference>
<reference evidence="7 8" key="1">
    <citation type="journal article" date="2020" name="Fungal Divers.">
        <title>Resolving the Mortierellaceae phylogeny through synthesis of multi-gene phylogenetics and phylogenomics.</title>
        <authorList>
            <person name="Vandepol N."/>
            <person name="Liber J."/>
            <person name="Desiro A."/>
            <person name="Na H."/>
            <person name="Kennedy M."/>
            <person name="Barry K."/>
            <person name="Grigoriev I.V."/>
            <person name="Miller A.N."/>
            <person name="O'Donnell K."/>
            <person name="Stajich J.E."/>
            <person name="Bonito G."/>
        </authorList>
    </citation>
    <scope>NUCLEOTIDE SEQUENCE [LARGE SCALE GENOMIC DNA]</scope>
    <source>
        <strain evidence="7 8">AD045</strain>
    </source>
</reference>
<name>A0ABQ7JXJ3_9FUNG</name>
<evidence type="ECO:0000313" key="7">
    <source>
        <dbReference type="EMBL" id="KAG0287268.1"/>
    </source>
</evidence>
<gene>
    <name evidence="7" type="ORF">BGZ96_008808</name>
</gene>
<feature type="compositionally biased region" description="Polar residues" evidence="5">
    <location>
        <begin position="486"/>
        <end position="504"/>
    </location>
</feature>
<feature type="compositionally biased region" description="Pro residues" evidence="5">
    <location>
        <begin position="43"/>
        <end position="66"/>
    </location>
</feature>
<keyword evidence="3 6" id="KW-1133">Transmembrane helix</keyword>
<sequence length="512" mass="55208">MDARARDMDPTRNSHNNDHTLPLEKRAVAIPEPVEPTTKPKPKPPPATTAKPKPPTSTPPVKPPPVITTKLPPVIDPTPTITTSSIEPTSTVVPGNSNGTDPSSTTSGGLGTGAIVGIVAGVAVVLALIAGLLFWNKRNKRRGEEVHKAELYQQQRMMSDNSSVLASGRVPHHQRFNSSSGLGTAAVVTAGAGSRNGGVASVGKRGMGGEGDRESLSEDYRQQQEQYYQQQPEWFAKKSPLEYYSQVPPVEQLMRGVGRKESDNSLNSGMGSMGGVGDKDEIELQLAGPSMSSSAPGQGHSEIMAARSLQESTMQHNLQQQHLQQQQLQQNPFQAQHQQQQQYGRESTSLNSTDAGRYNEPAMVIPRQQPTRQQQQQQQQQLREHSRAESNPPHSGHLPPIQMHSPMGSVYHDPAQTPTNSSYHPVPPMPSRPNSFYNVGNILNAAGETTTTNDYAEVDMTSYYRPPPPAAAPSTPSGFYDFDVPSDSNNTNPRMLPTNGSSFAEGTGIGAG</sequence>
<dbReference type="PRINTS" id="PR01217">
    <property type="entry name" value="PRICHEXTENSN"/>
</dbReference>
<feature type="compositionally biased region" description="Basic and acidic residues" evidence="5">
    <location>
        <begin position="1"/>
        <end position="27"/>
    </location>
</feature>
<evidence type="ECO:0000256" key="3">
    <source>
        <dbReference type="ARBA" id="ARBA00022989"/>
    </source>
</evidence>
<keyword evidence="2 6" id="KW-0812">Transmembrane</keyword>